<dbReference type="InterPro" id="IPR041931">
    <property type="entry name" value="DNA_pol3_alpha_thumb_dom"/>
</dbReference>
<dbReference type="Gene3D" id="3.20.20.140">
    <property type="entry name" value="Metal-dependent hydrolases"/>
    <property type="match status" value="1"/>
</dbReference>
<dbReference type="GO" id="GO:0003887">
    <property type="term" value="F:DNA-directed DNA polymerase activity"/>
    <property type="evidence" value="ECO:0007669"/>
    <property type="project" value="UniProtKB-KW"/>
</dbReference>
<dbReference type="PANTHER" id="PTHR32294">
    <property type="entry name" value="DNA POLYMERASE III SUBUNIT ALPHA"/>
    <property type="match status" value="1"/>
</dbReference>
<dbReference type="NCBIfam" id="NF005516">
    <property type="entry name" value="PRK07135.1"/>
    <property type="match status" value="1"/>
</dbReference>
<evidence type="ECO:0000313" key="8">
    <source>
        <dbReference type="EMBL" id="ADV34868.1"/>
    </source>
</evidence>
<evidence type="ECO:0000256" key="3">
    <source>
        <dbReference type="ARBA" id="ARBA00022695"/>
    </source>
</evidence>
<evidence type="ECO:0000256" key="5">
    <source>
        <dbReference type="ARBA" id="ARBA00022932"/>
    </source>
</evidence>
<dbReference type="Gene3D" id="1.10.150.870">
    <property type="match status" value="1"/>
</dbReference>
<dbReference type="Pfam" id="PF14579">
    <property type="entry name" value="HHH_6"/>
    <property type="match status" value="1"/>
</dbReference>
<dbReference type="GO" id="GO:0006260">
    <property type="term" value="P:DNA replication"/>
    <property type="evidence" value="ECO:0007669"/>
    <property type="project" value="UniProtKB-KW"/>
</dbReference>
<dbReference type="SUPFAM" id="SSF89550">
    <property type="entry name" value="PHP domain-like"/>
    <property type="match status" value="1"/>
</dbReference>
<dbReference type="InterPro" id="IPR016195">
    <property type="entry name" value="Pol/histidinol_Pase-like"/>
</dbReference>
<dbReference type="GO" id="GO:0008408">
    <property type="term" value="F:3'-5' exonuclease activity"/>
    <property type="evidence" value="ECO:0007669"/>
    <property type="project" value="InterPro"/>
</dbReference>
<reference evidence="8 9" key="1">
    <citation type="journal article" date="2011" name="J. Bacteriol.">
        <title>Genome sequence of the repetitive-sequence-rich Mycoplasma fermentans strain M64.</title>
        <authorList>
            <person name="Shu H.W."/>
            <person name="Liu T.T."/>
            <person name="Chang H.Y."/>
            <person name="Liu Y.M."/>
            <person name="Wu K.M."/>
            <person name="Shu H.Y."/>
            <person name="Tsai S.F."/>
            <person name="Hsiao K.J."/>
            <person name="Hu W.S."/>
            <person name="Ng W.V."/>
        </authorList>
    </citation>
    <scope>NUCLEOTIDE SEQUENCE [LARGE SCALE GENOMIC DNA]</scope>
    <source>
        <strain evidence="8 9">M64</strain>
    </source>
</reference>
<evidence type="ECO:0000256" key="4">
    <source>
        <dbReference type="ARBA" id="ARBA00022705"/>
    </source>
</evidence>
<comment type="catalytic activity">
    <reaction evidence="6">
        <text>DNA(n) + a 2'-deoxyribonucleoside 5'-triphosphate = DNA(n+1) + diphosphate</text>
        <dbReference type="Rhea" id="RHEA:22508"/>
        <dbReference type="Rhea" id="RHEA-COMP:17339"/>
        <dbReference type="Rhea" id="RHEA-COMP:17340"/>
        <dbReference type="ChEBI" id="CHEBI:33019"/>
        <dbReference type="ChEBI" id="CHEBI:61560"/>
        <dbReference type="ChEBI" id="CHEBI:173112"/>
        <dbReference type="EC" id="2.7.7.7"/>
    </reaction>
</comment>
<organism evidence="8 9">
    <name type="scientific">Mycoplasmopsis fermentans (strain M64)</name>
    <name type="common">Mycoplasma fermentans</name>
    <dbReference type="NCBI Taxonomy" id="943945"/>
    <lineage>
        <taxon>Bacteria</taxon>
        <taxon>Bacillati</taxon>
        <taxon>Mycoplasmatota</taxon>
        <taxon>Mycoplasmoidales</taxon>
        <taxon>Metamycoplasmataceae</taxon>
        <taxon>Mycoplasmopsis</taxon>
    </lineage>
</organism>
<dbReference type="AlphaFoldDB" id="A0AB32XD83"/>
<keyword evidence="2" id="KW-0808">Transferase</keyword>
<evidence type="ECO:0000259" key="7">
    <source>
        <dbReference type="SMART" id="SM00481"/>
    </source>
</evidence>
<dbReference type="PANTHER" id="PTHR32294:SF0">
    <property type="entry name" value="DNA POLYMERASE III SUBUNIT ALPHA"/>
    <property type="match status" value="1"/>
</dbReference>
<dbReference type="Pfam" id="PF02811">
    <property type="entry name" value="PHP"/>
    <property type="match status" value="1"/>
</dbReference>
<dbReference type="InterPro" id="IPR004805">
    <property type="entry name" value="DnaE2/DnaE/PolC"/>
</dbReference>
<dbReference type="SMART" id="SM00481">
    <property type="entry name" value="POLIIIAc"/>
    <property type="match status" value="1"/>
</dbReference>
<feature type="domain" description="Polymerase/histidinol phosphatase N-terminal" evidence="7">
    <location>
        <begin position="5"/>
        <end position="72"/>
    </location>
</feature>
<sequence>MKKYVNLYNTSEYTFLDSLIRIDDLVRLSKEHNLPAVVLSDRNNMFGLGAFMEACLKYDIKGIIGVDLDVDNYRFIVLAKNYQGYQKINQLIYQKSINKAIEISELWNPNLIVLDHPRYGYYAQTKDNKYSASKNYYINSSDASLPNSILIKENKLFEASDNETLNYLQKLGNLEETKHYANYFDEVNVDSEIIDRIYSIINECNVIFPKKALHLAPFQNNDEATNEKLFVSLLKAGAKRLASELKNYPDWNKRLEYEFNVIKKLGYINYFLIIQDLVNWAKSQKIAIGPGRGSAAGSLVSYLLNITEINPLRYNLLFERFLNPDRVSWPDIDIDIQDDRRFEVFEYLQKKYGVDKTGLISTFQTIGAKMAIRDMGRVMGISLIDINRISKTIKSDNLTDAYKNDIDFKIEMDNYPELYKHALKIEGLPRQQSFHAAGFIIAKDKLFNYVPVCLSNLDNYQQVQVPMNYIESYGLLKIDLLGLRTLTEIQLIEKSLEENQKFDYLVKNDPQILNDPKTLTMLNLGFTEGIFQLESPGMKKTIQKVVLNSFDDLYAIISLFRPGPMDFINDYATNKKNQKLIKKIHPDYDKVVANTYGIIVYQEQIMQIAQSIGGMTFAQADLLRKAISKKSEVDIKKYRSIFFENAIKKGINEKIINAIYNNIEKFGLYGFNKSHAVSYAYLTMKMSYYKARYANLFYSSLITNAAGAQATINKYVAEIKKLNFPVYSPNILHSSNKCIVTNDGIYLPFEMIKGFGAEGVNKIVADLNENGPFQKNLIDTMLRLRFAGIKDAAMEILIKANAFRDFGHMKYILSCDNQIKDIFKVLSSHSTYKEALKDIQKMGYYDIVFDQENERDINYEMDYEIALLGELYNAFSTSIYEAKYKNKLNTITSSIPVSVAAEVADLRRPRGKEFSVLELRDSTAKITFFVNNKVLASSLPLKKGQIIEATISFSRNKHNLISWKGIQ</sequence>
<proteinExistence type="predicted"/>
<dbReference type="Proteomes" id="UP000007473">
    <property type="component" value="Chromosome"/>
</dbReference>
<keyword evidence="5" id="KW-0239">DNA-directed DNA polymerase</keyword>
<dbReference type="EC" id="2.7.7.7" evidence="1"/>
<evidence type="ECO:0000256" key="1">
    <source>
        <dbReference type="ARBA" id="ARBA00012417"/>
    </source>
</evidence>
<keyword evidence="3" id="KW-0548">Nucleotidyltransferase</keyword>
<evidence type="ECO:0000256" key="6">
    <source>
        <dbReference type="ARBA" id="ARBA00049244"/>
    </source>
</evidence>
<name>A0AB32XD83_MYCFM</name>
<dbReference type="InterPro" id="IPR040982">
    <property type="entry name" value="DNA_pol3_finger"/>
</dbReference>
<dbReference type="InterPro" id="IPR004013">
    <property type="entry name" value="PHP_dom"/>
</dbReference>
<accession>A0AB32XD83</accession>
<dbReference type="RefSeq" id="WP_013527107.1">
    <property type="nucleotide sequence ID" value="NC_014921.1"/>
</dbReference>
<gene>
    <name evidence="8" type="primary">dnaE</name>
    <name evidence="8" type="ordered locus">MfeM64YM_0873</name>
</gene>
<evidence type="ECO:0000313" key="9">
    <source>
        <dbReference type="Proteomes" id="UP000007473"/>
    </source>
</evidence>
<dbReference type="Gene3D" id="1.10.10.1600">
    <property type="entry name" value="Bacterial DNA polymerase III alpha subunit, thumb domain"/>
    <property type="match status" value="1"/>
</dbReference>
<dbReference type="Pfam" id="PF17657">
    <property type="entry name" value="DNA_pol3_finger"/>
    <property type="match status" value="1"/>
</dbReference>
<dbReference type="CDD" id="cd07431">
    <property type="entry name" value="PHP_PolIIIA"/>
    <property type="match status" value="1"/>
</dbReference>
<evidence type="ECO:0000256" key="2">
    <source>
        <dbReference type="ARBA" id="ARBA00022679"/>
    </source>
</evidence>
<dbReference type="InterPro" id="IPR029460">
    <property type="entry name" value="DNAPol_HHH"/>
</dbReference>
<dbReference type="NCBIfam" id="TIGR00594">
    <property type="entry name" value="polc"/>
    <property type="match status" value="1"/>
</dbReference>
<dbReference type="Pfam" id="PF07733">
    <property type="entry name" value="DNA_pol3_alpha"/>
    <property type="match status" value="1"/>
</dbReference>
<dbReference type="KEGG" id="mfm:MfeM64YM_0873"/>
<dbReference type="InterPro" id="IPR011708">
    <property type="entry name" value="DNA_pol3_alpha_NTPase_dom"/>
</dbReference>
<protein>
    <recommendedName>
        <fullName evidence="1">DNA-directed DNA polymerase</fullName>
        <ecNumber evidence="1">2.7.7.7</ecNumber>
    </recommendedName>
</protein>
<keyword evidence="4" id="KW-0235">DNA replication</keyword>
<dbReference type="InterPro" id="IPR003141">
    <property type="entry name" value="Pol/His_phosphatase_N"/>
</dbReference>
<dbReference type="EMBL" id="CP002458">
    <property type="protein sequence ID" value="ADV34868.1"/>
    <property type="molecule type" value="Genomic_DNA"/>
</dbReference>